<comment type="cofactor">
    <cofactor evidence="1">
        <name>Mg(2+)</name>
        <dbReference type="ChEBI" id="CHEBI:18420"/>
    </cofactor>
</comment>
<evidence type="ECO:0000256" key="2">
    <source>
        <dbReference type="ARBA" id="ARBA00022801"/>
    </source>
</evidence>
<keyword evidence="2 4" id="KW-0378">Hydrolase</keyword>
<dbReference type="GO" id="GO:0016787">
    <property type="term" value="F:hydrolase activity"/>
    <property type="evidence" value="ECO:0007669"/>
    <property type="project" value="UniProtKB-KW"/>
</dbReference>
<dbReference type="NCBIfam" id="TIGR01549">
    <property type="entry name" value="HAD-SF-IA-v1"/>
    <property type="match status" value="1"/>
</dbReference>
<evidence type="ECO:0000313" key="4">
    <source>
        <dbReference type="EMBL" id="MFC7604448.1"/>
    </source>
</evidence>
<dbReference type="InterPro" id="IPR051400">
    <property type="entry name" value="HAD-like_hydrolase"/>
</dbReference>
<dbReference type="InterPro" id="IPR036412">
    <property type="entry name" value="HAD-like_sf"/>
</dbReference>
<comment type="caution">
    <text evidence="4">The sequence shown here is derived from an EMBL/GenBank/DDBJ whole genome shotgun (WGS) entry which is preliminary data.</text>
</comment>
<dbReference type="InterPro" id="IPR023214">
    <property type="entry name" value="HAD_sf"/>
</dbReference>
<name>A0ABW2T726_9ACTN</name>
<dbReference type="Gene3D" id="3.40.50.1000">
    <property type="entry name" value="HAD superfamily/HAD-like"/>
    <property type="match status" value="1"/>
</dbReference>
<sequence length="216" mass="24216">MQRLALFDLDNTLVDLDEAFRTWTAEFVDDHRLEREAVDWLLALDQAGYPHREVFFGKVREHFALPEPVEELWGRYRQRMPYLVRCRPEVMDGLSRLRAAGWKVAIVTNGTADNQLGKIQRTGLAEAVDACALSGLEGIRKPDVGLFEIAAKRCGVTLAAGGWMIGDHLVADIGGGRAAGLRTVWIDRGTWPGQEHEADHIVTDVFQAMEILHAVW</sequence>
<evidence type="ECO:0000313" key="5">
    <source>
        <dbReference type="Proteomes" id="UP001596514"/>
    </source>
</evidence>
<accession>A0ABW2T726</accession>
<evidence type="ECO:0000256" key="1">
    <source>
        <dbReference type="ARBA" id="ARBA00001946"/>
    </source>
</evidence>
<gene>
    <name evidence="4" type="ORF">ACFQVD_30485</name>
</gene>
<dbReference type="RefSeq" id="WP_343961277.1">
    <property type="nucleotide sequence ID" value="NZ_BAAAGK010000005.1"/>
</dbReference>
<dbReference type="EC" id="3.1.3.-" evidence="4"/>
<dbReference type="PANTHER" id="PTHR46470">
    <property type="entry name" value="N-ACYLNEURAMINATE-9-PHOSPHATASE"/>
    <property type="match status" value="1"/>
</dbReference>
<evidence type="ECO:0000256" key="3">
    <source>
        <dbReference type="ARBA" id="ARBA00022842"/>
    </source>
</evidence>
<organism evidence="4 5">
    <name type="scientific">Streptosporangium amethystogenes subsp. fukuiense</name>
    <dbReference type="NCBI Taxonomy" id="698418"/>
    <lineage>
        <taxon>Bacteria</taxon>
        <taxon>Bacillati</taxon>
        <taxon>Actinomycetota</taxon>
        <taxon>Actinomycetes</taxon>
        <taxon>Streptosporangiales</taxon>
        <taxon>Streptosporangiaceae</taxon>
        <taxon>Streptosporangium</taxon>
    </lineage>
</organism>
<dbReference type="SFLD" id="SFLDG01129">
    <property type="entry name" value="C1.5:_HAD__Beta-PGM__Phosphata"/>
    <property type="match status" value="1"/>
</dbReference>
<dbReference type="InterPro" id="IPR006439">
    <property type="entry name" value="HAD-SF_hydro_IA"/>
</dbReference>
<dbReference type="SUPFAM" id="SSF56784">
    <property type="entry name" value="HAD-like"/>
    <property type="match status" value="1"/>
</dbReference>
<dbReference type="Gene3D" id="1.10.150.520">
    <property type="match status" value="1"/>
</dbReference>
<keyword evidence="5" id="KW-1185">Reference proteome</keyword>
<dbReference type="PRINTS" id="PR00413">
    <property type="entry name" value="HADHALOGNASE"/>
</dbReference>
<dbReference type="SFLD" id="SFLDS00003">
    <property type="entry name" value="Haloacid_Dehalogenase"/>
    <property type="match status" value="1"/>
</dbReference>
<keyword evidence="3" id="KW-0460">Magnesium</keyword>
<dbReference type="EMBL" id="JBHTEE010000001">
    <property type="protein sequence ID" value="MFC7604448.1"/>
    <property type="molecule type" value="Genomic_DNA"/>
</dbReference>
<proteinExistence type="predicted"/>
<dbReference type="Pfam" id="PF00702">
    <property type="entry name" value="Hydrolase"/>
    <property type="match status" value="1"/>
</dbReference>
<dbReference type="PANTHER" id="PTHR46470:SF4">
    <property type="entry name" value="5-AMINO-6-(5-PHOSPHO-D-RIBITYLAMINO)URACIL PHOSPHATASE YIGB"/>
    <property type="match status" value="1"/>
</dbReference>
<reference evidence="5" key="1">
    <citation type="journal article" date="2019" name="Int. J. Syst. Evol. Microbiol.">
        <title>The Global Catalogue of Microorganisms (GCM) 10K type strain sequencing project: providing services to taxonomists for standard genome sequencing and annotation.</title>
        <authorList>
            <consortium name="The Broad Institute Genomics Platform"/>
            <consortium name="The Broad Institute Genome Sequencing Center for Infectious Disease"/>
            <person name="Wu L."/>
            <person name="Ma J."/>
        </authorList>
    </citation>
    <scope>NUCLEOTIDE SEQUENCE [LARGE SCALE GENOMIC DNA]</scope>
    <source>
        <strain evidence="5">JCM 10083</strain>
    </source>
</reference>
<dbReference type="Proteomes" id="UP001596514">
    <property type="component" value="Unassembled WGS sequence"/>
</dbReference>
<protein>
    <submittedName>
        <fullName evidence="4">HAD family hydrolase</fullName>
        <ecNumber evidence="4">3.1.3.-</ecNumber>
    </submittedName>
</protein>